<dbReference type="PANTHER" id="PTHR42060">
    <property type="entry name" value="NHL REPEAT-CONTAINING PROTEIN-RELATED"/>
    <property type="match status" value="1"/>
</dbReference>
<evidence type="ECO:0000313" key="2">
    <source>
        <dbReference type="Proteomes" id="UP000775872"/>
    </source>
</evidence>
<proteinExistence type="predicted"/>
<sequence length="181" mass="19662">MNGMTSVPVWRSSGGGEQEEVAVVVADSYNDQLIRVDFVAGQNEVVLDVLELYAHPNATFLYNDHTYWPNFERLTIDRIAIDRNGYPLKSETVSTITTIPEIQGIDDFGTDSYNENNTYQSAAGGIGSLLLPSCTASAWGRGKNHKNILYVTTNGGMVSPINGTIVEPAKVAAVDTSQFVI</sequence>
<dbReference type="EMBL" id="CABFOC020000074">
    <property type="protein sequence ID" value="CAH0057041.1"/>
    <property type="molecule type" value="Genomic_DNA"/>
</dbReference>
<dbReference type="InterPro" id="IPR052998">
    <property type="entry name" value="Hetero-Diels-Alderase-like"/>
</dbReference>
<comment type="caution">
    <text evidence="1">The sequence shown here is derived from an EMBL/GenBank/DDBJ whole genome shotgun (WGS) entry which is preliminary data.</text>
</comment>
<reference evidence="2" key="1">
    <citation type="submission" date="2019-06" db="EMBL/GenBank/DDBJ databases">
        <authorList>
            <person name="Broberg M."/>
        </authorList>
    </citation>
    <scope>NUCLEOTIDE SEQUENCE [LARGE SCALE GENOMIC DNA]</scope>
</reference>
<dbReference type="Gene3D" id="2.120.10.30">
    <property type="entry name" value="TolB, C-terminal domain"/>
    <property type="match status" value="1"/>
</dbReference>
<reference evidence="1 2" key="2">
    <citation type="submission" date="2021-10" db="EMBL/GenBank/DDBJ databases">
        <authorList>
            <person name="Piombo E."/>
        </authorList>
    </citation>
    <scope>NUCLEOTIDE SEQUENCE [LARGE SCALE GENOMIC DNA]</scope>
</reference>
<dbReference type="InterPro" id="IPR011042">
    <property type="entry name" value="6-blade_b-propeller_TolB-like"/>
</dbReference>
<protein>
    <submittedName>
        <fullName evidence="1">Uncharacterized protein</fullName>
    </submittedName>
</protein>
<accession>A0A9N9ZK95</accession>
<dbReference type="AlphaFoldDB" id="A0A9N9ZK95"/>
<dbReference type="Proteomes" id="UP000775872">
    <property type="component" value="Unassembled WGS sequence"/>
</dbReference>
<organism evidence="1 2">
    <name type="scientific">Clonostachys solani</name>
    <dbReference type="NCBI Taxonomy" id="160281"/>
    <lineage>
        <taxon>Eukaryota</taxon>
        <taxon>Fungi</taxon>
        <taxon>Dikarya</taxon>
        <taxon>Ascomycota</taxon>
        <taxon>Pezizomycotina</taxon>
        <taxon>Sordariomycetes</taxon>
        <taxon>Hypocreomycetidae</taxon>
        <taxon>Hypocreales</taxon>
        <taxon>Bionectriaceae</taxon>
        <taxon>Clonostachys</taxon>
    </lineage>
</organism>
<dbReference type="OrthoDB" id="9977941at2759"/>
<keyword evidence="2" id="KW-1185">Reference proteome</keyword>
<evidence type="ECO:0000313" key="1">
    <source>
        <dbReference type="EMBL" id="CAH0057041.1"/>
    </source>
</evidence>
<name>A0A9N9ZK95_9HYPO</name>
<gene>
    <name evidence="1" type="ORF">CSOL1703_00006811</name>
</gene>
<dbReference type="PANTHER" id="PTHR42060:SF1">
    <property type="entry name" value="NHL REPEAT-CONTAINING PROTEIN"/>
    <property type="match status" value="1"/>
</dbReference>